<evidence type="ECO:0000313" key="18">
    <source>
        <dbReference type="Proteomes" id="UP001596067"/>
    </source>
</evidence>
<keyword evidence="10" id="KW-1278">Translocase</keyword>
<evidence type="ECO:0000256" key="12">
    <source>
        <dbReference type="ARBA" id="ARBA00023136"/>
    </source>
</evidence>
<dbReference type="PROSITE" id="PS50893">
    <property type="entry name" value="ABC_TRANSPORTER_2"/>
    <property type="match status" value="1"/>
</dbReference>
<dbReference type="PANTHER" id="PTHR43297:SF14">
    <property type="entry name" value="ATPASE AAA-TYPE CORE DOMAIN-CONTAINING PROTEIN"/>
    <property type="match status" value="1"/>
</dbReference>
<dbReference type="InterPro" id="IPR000515">
    <property type="entry name" value="MetI-like"/>
</dbReference>
<dbReference type="InterPro" id="IPR013563">
    <property type="entry name" value="Oligopep_ABC_C"/>
</dbReference>
<dbReference type="EMBL" id="JBHSOD010000016">
    <property type="protein sequence ID" value="MFC5886378.1"/>
    <property type="molecule type" value="Genomic_DNA"/>
</dbReference>
<feature type="region of interest" description="Disordered" evidence="14">
    <location>
        <begin position="270"/>
        <end position="298"/>
    </location>
</feature>
<sequence length="625" mass="64610">MPPPPGRPRSPLALVTAVMLASLVLLALAGPLLWGAAADRPDPSAVLEGPSAAHPFGTDNLGRDVLARVLTATRPSLLLALTAVLLGAAPGVLLGASAAVVGPRARRLVTALINLLLAFPALLVALFLAVVFGAGAGGAVLALAVAGVPGFARLAQTLAAGVAGTDHLAAARVLGLRRHRLLHRHVLPNIAEPLLLSTTTAAGTALVALSGLSFLGLGVQPPGYDWGQLLNQGLDRVYAQPLPALAPGLAVLYAAVTFQLLGEVLAGGAARRSPAPRTAPPPTAPWGSPRPKAGEGPAENGLVLQVEDLCVELPTPAGTIRPVRGVSLSLRTGEIVGLVGESGSGKSLTALAIADLLPDRARVSRRTLRLLGADLAAMTPKERDRRLATGLAMVFQNPATALNPSLRVSTQLTEAVRTHRGAGRTEAVLDASDALRRVALPPAVLRARPHQLSGGQRQRVMIAAALMVRPGLVIADEPTTALDVTVQRQITGLLSDLRRDTSAAVLFISHDVALVGGFCDRVLVMYAGTVVEALPADRLASDARHPYTRALVASVPDLTADRDRPLPTVPGAPPDPLVPAPGCAFEPRCPRRQDRCAEQPPPLESLDAAHRVACWLPLPAEAIAP</sequence>
<feature type="transmembrane region" description="Helical" evidence="13">
    <location>
        <begin position="77"/>
        <end position="100"/>
    </location>
</feature>
<keyword evidence="7 13" id="KW-0812">Transmembrane</keyword>
<dbReference type="SMART" id="SM00382">
    <property type="entry name" value="AAA"/>
    <property type="match status" value="1"/>
</dbReference>
<keyword evidence="4 13" id="KW-0813">Transport</keyword>
<dbReference type="Gene3D" id="3.40.50.300">
    <property type="entry name" value="P-loop containing nucleotide triphosphate hydrolases"/>
    <property type="match status" value="1"/>
</dbReference>
<dbReference type="InterPro" id="IPR003439">
    <property type="entry name" value="ABC_transporter-like_ATP-bd"/>
</dbReference>
<keyword evidence="18" id="KW-1185">Reference proteome</keyword>
<dbReference type="InterPro" id="IPR003593">
    <property type="entry name" value="AAA+_ATPase"/>
</dbReference>
<evidence type="ECO:0000256" key="11">
    <source>
        <dbReference type="ARBA" id="ARBA00022989"/>
    </source>
</evidence>
<dbReference type="PROSITE" id="PS00211">
    <property type="entry name" value="ABC_TRANSPORTER_1"/>
    <property type="match status" value="1"/>
</dbReference>
<evidence type="ECO:0000256" key="4">
    <source>
        <dbReference type="ARBA" id="ARBA00022448"/>
    </source>
</evidence>
<proteinExistence type="inferred from homology"/>
<feature type="domain" description="ABC transporter" evidence="15">
    <location>
        <begin position="304"/>
        <end position="552"/>
    </location>
</feature>
<dbReference type="NCBIfam" id="TIGR01727">
    <property type="entry name" value="oligo_HPY"/>
    <property type="match status" value="1"/>
</dbReference>
<evidence type="ECO:0000256" key="5">
    <source>
        <dbReference type="ARBA" id="ARBA00022475"/>
    </source>
</evidence>
<feature type="domain" description="ABC transmembrane type-1" evidence="16">
    <location>
        <begin position="73"/>
        <end position="262"/>
    </location>
</feature>
<feature type="transmembrane region" description="Helical" evidence="13">
    <location>
        <begin position="112"/>
        <end position="145"/>
    </location>
</feature>
<organism evidence="17 18">
    <name type="scientific">Kitasatospora aburaviensis</name>
    <dbReference type="NCBI Taxonomy" id="67265"/>
    <lineage>
        <taxon>Bacteria</taxon>
        <taxon>Bacillati</taxon>
        <taxon>Actinomycetota</taxon>
        <taxon>Actinomycetes</taxon>
        <taxon>Kitasatosporales</taxon>
        <taxon>Streptomycetaceae</taxon>
        <taxon>Kitasatospora</taxon>
    </lineage>
</organism>
<feature type="transmembrane region" description="Helical" evidence="13">
    <location>
        <begin position="12"/>
        <end position="34"/>
    </location>
</feature>
<evidence type="ECO:0000256" key="9">
    <source>
        <dbReference type="ARBA" id="ARBA00022840"/>
    </source>
</evidence>
<accession>A0ABW1EXP7</accession>
<dbReference type="InterPro" id="IPR050388">
    <property type="entry name" value="ABC_Ni/Peptide_Import"/>
</dbReference>
<dbReference type="InterPro" id="IPR027417">
    <property type="entry name" value="P-loop_NTPase"/>
</dbReference>
<dbReference type="RefSeq" id="WP_313761878.1">
    <property type="nucleotide sequence ID" value="NZ_BAAAVH010000101.1"/>
</dbReference>
<evidence type="ECO:0000259" key="16">
    <source>
        <dbReference type="PROSITE" id="PS50928"/>
    </source>
</evidence>
<dbReference type="Proteomes" id="UP001596067">
    <property type="component" value="Unassembled WGS sequence"/>
</dbReference>
<dbReference type="PROSITE" id="PS50928">
    <property type="entry name" value="ABC_TM1"/>
    <property type="match status" value="1"/>
</dbReference>
<evidence type="ECO:0000256" key="6">
    <source>
        <dbReference type="ARBA" id="ARBA00022519"/>
    </source>
</evidence>
<name>A0ABW1EXP7_9ACTN</name>
<reference evidence="18" key="1">
    <citation type="journal article" date="2019" name="Int. J. Syst. Evol. Microbiol.">
        <title>The Global Catalogue of Microorganisms (GCM) 10K type strain sequencing project: providing services to taxonomists for standard genome sequencing and annotation.</title>
        <authorList>
            <consortium name="The Broad Institute Genomics Platform"/>
            <consortium name="The Broad Institute Genome Sequencing Center for Infectious Disease"/>
            <person name="Wu L."/>
            <person name="Ma J."/>
        </authorList>
    </citation>
    <scope>NUCLEOTIDE SEQUENCE [LARGE SCALE GENOMIC DNA]</scope>
    <source>
        <strain evidence="18">CGMCC 4.1469</strain>
    </source>
</reference>
<dbReference type="InterPro" id="IPR035906">
    <property type="entry name" value="MetI-like_sf"/>
</dbReference>
<evidence type="ECO:0000256" key="3">
    <source>
        <dbReference type="ARBA" id="ARBA00005417"/>
    </source>
</evidence>
<keyword evidence="11 13" id="KW-1133">Transmembrane helix</keyword>
<dbReference type="CDD" id="cd03257">
    <property type="entry name" value="ABC_NikE_OppD_transporters"/>
    <property type="match status" value="1"/>
</dbReference>
<evidence type="ECO:0000259" key="15">
    <source>
        <dbReference type="PROSITE" id="PS50893"/>
    </source>
</evidence>
<evidence type="ECO:0000313" key="17">
    <source>
        <dbReference type="EMBL" id="MFC5886378.1"/>
    </source>
</evidence>
<evidence type="ECO:0000256" key="10">
    <source>
        <dbReference type="ARBA" id="ARBA00022967"/>
    </source>
</evidence>
<evidence type="ECO:0000256" key="8">
    <source>
        <dbReference type="ARBA" id="ARBA00022741"/>
    </source>
</evidence>
<evidence type="ECO:0000256" key="1">
    <source>
        <dbReference type="ARBA" id="ARBA00004141"/>
    </source>
</evidence>
<keyword evidence="8" id="KW-0547">Nucleotide-binding</keyword>
<comment type="similarity">
    <text evidence="3">Belongs to the ABC transporter superfamily.</text>
</comment>
<dbReference type="SUPFAM" id="SSF161098">
    <property type="entry name" value="MetI-like"/>
    <property type="match status" value="1"/>
</dbReference>
<evidence type="ECO:0000256" key="2">
    <source>
        <dbReference type="ARBA" id="ARBA00004202"/>
    </source>
</evidence>
<keyword evidence="9" id="KW-0067">ATP-binding</keyword>
<keyword evidence="6" id="KW-0997">Cell inner membrane</keyword>
<dbReference type="PANTHER" id="PTHR43297">
    <property type="entry name" value="OLIGOPEPTIDE TRANSPORT ATP-BINDING PROTEIN APPD"/>
    <property type="match status" value="1"/>
</dbReference>
<keyword evidence="5" id="KW-1003">Cell membrane</keyword>
<comment type="caution">
    <text evidence="17">The sequence shown here is derived from an EMBL/GenBank/DDBJ whole genome shotgun (WGS) entry which is preliminary data.</text>
</comment>
<evidence type="ECO:0000256" key="7">
    <source>
        <dbReference type="ARBA" id="ARBA00022692"/>
    </source>
</evidence>
<dbReference type="SUPFAM" id="SSF52540">
    <property type="entry name" value="P-loop containing nucleoside triphosphate hydrolases"/>
    <property type="match status" value="1"/>
</dbReference>
<dbReference type="InterPro" id="IPR017871">
    <property type="entry name" value="ABC_transporter-like_CS"/>
</dbReference>
<dbReference type="Pfam" id="PF08352">
    <property type="entry name" value="oligo_HPY"/>
    <property type="match status" value="1"/>
</dbReference>
<dbReference type="Pfam" id="PF00005">
    <property type="entry name" value="ABC_tran"/>
    <property type="match status" value="1"/>
</dbReference>
<protein>
    <submittedName>
        <fullName evidence="17">Dipeptide/oligopeptide/nickel ABC transporter permease/ATP-binding protein</fullName>
    </submittedName>
</protein>
<dbReference type="Pfam" id="PF00528">
    <property type="entry name" value="BPD_transp_1"/>
    <property type="match status" value="1"/>
</dbReference>
<dbReference type="Gene3D" id="1.10.3720.10">
    <property type="entry name" value="MetI-like"/>
    <property type="match status" value="1"/>
</dbReference>
<gene>
    <name evidence="17" type="ORF">ACFP0N_15535</name>
</gene>
<evidence type="ECO:0000256" key="13">
    <source>
        <dbReference type="RuleBase" id="RU363032"/>
    </source>
</evidence>
<keyword evidence="12 13" id="KW-0472">Membrane</keyword>
<comment type="subcellular location">
    <subcellularLocation>
        <location evidence="13">Cell membrane</location>
        <topology evidence="13">Multi-pass membrane protein</topology>
    </subcellularLocation>
    <subcellularLocation>
        <location evidence="2">Cell membrane</location>
        <topology evidence="2">Peripheral membrane protein</topology>
    </subcellularLocation>
    <subcellularLocation>
        <location evidence="1">Membrane</location>
        <topology evidence="1">Multi-pass membrane protein</topology>
    </subcellularLocation>
</comment>
<comment type="similarity">
    <text evidence="13">Belongs to the binding-protein-dependent transport system permease family.</text>
</comment>
<evidence type="ECO:0000256" key="14">
    <source>
        <dbReference type="SAM" id="MobiDB-lite"/>
    </source>
</evidence>